<evidence type="ECO:0000313" key="2">
    <source>
        <dbReference type="Proteomes" id="UP000006591"/>
    </source>
</evidence>
<dbReference type="EnsemblPlants" id="ONIVA08G07710.3">
    <property type="protein sequence ID" value="ONIVA08G07710.3"/>
    <property type="gene ID" value="ONIVA08G07710"/>
</dbReference>
<keyword evidence="2" id="KW-1185">Reference proteome</keyword>
<proteinExistence type="predicted"/>
<accession>A0A0E0I8X2</accession>
<reference evidence="1" key="2">
    <citation type="submission" date="2018-04" db="EMBL/GenBank/DDBJ databases">
        <title>OnivRS2 (Oryza nivara Reference Sequence Version 2).</title>
        <authorList>
            <person name="Zhang J."/>
            <person name="Kudrna D."/>
            <person name="Lee S."/>
            <person name="Talag J."/>
            <person name="Rajasekar S."/>
            <person name="Welchert J."/>
            <person name="Hsing Y.-I."/>
            <person name="Wing R.A."/>
        </authorList>
    </citation>
    <scope>NUCLEOTIDE SEQUENCE [LARGE SCALE GENOMIC DNA]</scope>
    <source>
        <strain evidence="1">SL10</strain>
    </source>
</reference>
<reference evidence="1" key="1">
    <citation type="submission" date="2015-04" db="UniProtKB">
        <authorList>
            <consortium name="EnsemblPlants"/>
        </authorList>
    </citation>
    <scope>IDENTIFICATION</scope>
    <source>
        <strain evidence="1">SL10</strain>
    </source>
</reference>
<organism evidence="1">
    <name type="scientific">Oryza nivara</name>
    <name type="common">Indian wild rice</name>
    <name type="synonym">Oryza sativa f. spontanea</name>
    <dbReference type="NCBI Taxonomy" id="4536"/>
    <lineage>
        <taxon>Eukaryota</taxon>
        <taxon>Viridiplantae</taxon>
        <taxon>Streptophyta</taxon>
        <taxon>Embryophyta</taxon>
        <taxon>Tracheophyta</taxon>
        <taxon>Spermatophyta</taxon>
        <taxon>Magnoliopsida</taxon>
        <taxon>Liliopsida</taxon>
        <taxon>Poales</taxon>
        <taxon>Poaceae</taxon>
        <taxon>BOP clade</taxon>
        <taxon>Oryzoideae</taxon>
        <taxon>Oryzeae</taxon>
        <taxon>Oryzinae</taxon>
        <taxon>Oryza</taxon>
    </lineage>
</organism>
<dbReference type="Gramene" id="ONIVA08G07710.3">
    <property type="protein sequence ID" value="ONIVA08G07710.3"/>
    <property type="gene ID" value="ONIVA08G07710"/>
</dbReference>
<dbReference type="AlphaFoldDB" id="A0A0E0I8X2"/>
<protein>
    <submittedName>
        <fullName evidence="1">Uncharacterized protein</fullName>
    </submittedName>
</protein>
<dbReference type="HOGENOM" id="CLU_2018943_0_0_1"/>
<sequence length="123" mass="13758">MEEEKGMMGKQEKEKMLLQAAYDGNLRLLRSAHRRRLTSDLPEQPLVDASAAATDFPGAAFLPPSADIRSIGNYFSVQSPLSGHRVFPNKNLLEEHLLLHQLGTSVCCTKNVIVMYLRNVLFC</sequence>
<evidence type="ECO:0000313" key="1">
    <source>
        <dbReference type="EnsemblPlants" id="ONIVA08G07710.3"/>
    </source>
</evidence>
<dbReference type="Proteomes" id="UP000006591">
    <property type="component" value="Chromosome 8"/>
</dbReference>
<name>A0A0E0I8X2_ORYNI</name>